<dbReference type="FunFam" id="3.90.70.10:FF:000114">
    <property type="entry name" value="Calpain a"/>
    <property type="match status" value="1"/>
</dbReference>
<keyword evidence="4" id="KW-0788">Thiol protease</keyword>
<dbReference type="InterPro" id="IPR001300">
    <property type="entry name" value="Peptidase_C2_calpain_cat"/>
</dbReference>
<feature type="active site" evidence="5">
    <location>
        <position position="172"/>
    </location>
</feature>
<name>A0A8U8C928_GEOPR</name>
<proteinExistence type="inferred from homology"/>
<reference evidence="6" key="3">
    <citation type="submission" date="2025-09" db="UniProtKB">
        <authorList>
            <consortium name="Ensembl"/>
        </authorList>
    </citation>
    <scope>IDENTIFICATION</scope>
</reference>
<dbReference type="SMART" id="SM00230">
    <property type="entry name" value="CysPc"/>
    <property type="match status" value="1"/>
</dbReference>
<dbReference type="SUPFAM" id="SSF49562">
    <property type="entry name" value="C2 domain (Calcium/lipid-binding domain, CaLB)"/>
    <property type="match status" value="1"/>
</dbReference>
<reference evidence="6" key="1">
    <citation type="submission" date="2020-02" db="EMBL/GenBank/DDBJ databases">
        <authorList>
            <person name="Enbody D E."/>
            <person name="Pettersson E M."/>
        </authorList>
    </citation>
    <scope>NUCLEOTIDE SEQUENCE [LARGE SCALE GENOMIC DNA]</scope>
</reference>
<evidence type="ECO:0000313" key="6">
    <source>
        <dbReference type="Ensembl" id="ENSCPVP00000023949.1"/>
    </source>
</evidence>
<dbReference type="PROSITE" id="PS50203">
    <property type="entry name" value="CALPAIN_CAT"/>
    <property type="match status" value="1"/>
</dbReference>
<dbReference type="SUPFAM" id="SSF49758">
    <property type="entry name" value="Calpain large subunit, middle domain (domain III)"/>
    <property type="match status" value="1"/>
</dbReference>
<dbReference type="SMART" id="SM00720">
    <property type="entry name" value="calpain_III"/>
    <property type="match status" value="1"/>
</dbReference>
<evidence type="ECO:0000256" key="1">
    <source>
        <dbReference type="ARBA" id="ARBA00007623"/>
    </source>
</evidence>
<dbReference type="Proteomes" id="UP000694382">
    <property type="component" value="Chromosome 4A"/>
</dbReference>
<evidence type="ECO:0000313" key="7">
    <source>
        <dbReference type="Proteomes" id="UP000694382"/>
    </source>
</evidence>
<keyword evidence="7" id="KW-1185">Reference proteome</keyword>
<feature type="active site" evidence="5">
    <location>
        <position position="336"/>
    </location>
</feature>
<keyword evidence="3" id="KW-0378">Hydrolase</keyword>
<dbReference type="PANTHER" id="PTHR10183:SF381">
    <property type="entry name" value="CALPAIN-6"/>
    <property type="match status" value="1"/>
</dbReference>
<dbReference type="SUPFAM" id="SSF54001">
    <property type="entry name" value="Cysteine proteinases"/>
    <property type="match status" value="1"/>
</dbReference>
<dbReference type="InterPro" id="IPR000008">
    <property type="entry name" value="C2_dom"/>
</dbReference>
<dbReference type="CDD" id="cd00044">
    <property type="entry name" value="CysPc"/>
    <property type="match status" value="1"/>
</dbReference>
<evidence type="ECO:0000256" key="5">
    <source>
        <dbReference type="PIRSR" id="PIRSR622684-1"/>
    </source>
</evidence>
<dbReference type="AlphaFoldDB" id="A0A8U8C928"/>
<dbReference type="SMART" id="SM00239">
    <property type="entry name" value="C2"/>
    <property type="match status" value="1"/>
</dbReference>
<accession>A0A8U8C928</accession>
<dbReference type="InterPro" id="IPR022684">
    <property type="entry name" value="Calpain_cysteine_protease"/>
</dbReference>
<dbReference type="InterPro" id="IPR022683">
    <property type="entry name" value="Calpain_III"/>
</dbReference>
<reference evidence="6" key="2">
    <citation type="submission" date="2025-08" db="UniProtKB">
        <authorList>
            <consortium name="Ensembl"/>
        </authorList>
    </citation>
    <scope>IDENTIFICATION</scope>
</reference>
<evidence type="ECO:0000256" key="3">
    <source>
        <dbReference type="ARBA" id="ARBA00022801"/>
    </source>
</evidence>
<comment type="similarity">
    <text evidence="1">Belongs to the peptidase C2 family.</text>
</comment>
<dbReference type="Pfam" id="PF01067">
    <property type="entry name" value="Calpain_III"/>
    <property type="match status" value="1"/>
</dbReference>
<dbReference type="FunFam" id="2.60.40.150:FF:000131">
    <property type="entry name" value="calpain-6"/>
    <property type="match status" value="1"/>
</dbReference>
<dbReference type="GO" id="GO:0005737">
    <property type="term" value="C:cytoplasm"/>
    <property type="evidence" value="ECO:0007669"/>
    <property type="project" value="TreeGrafter"/>
</dbReference>
<dbReference type="GO" id="GO:0006508">
    <property type="term" value="P:proteolysis"/>
    <property type="evidence" value="ECO:0007669"/>
    <property type="project" value="UniProtKB-KW"/>
</dbReference>
<dbReference type="Gene3D" id="2.60.120.380">
    <property type="match status" value="1"/>
</dbReference>
<dbReference type="Gene3D" id="3.90.70.10">
    <property type="entry name" value="Cysteine proteinases"/>
    <property type="match status" value="1"/>
</dbReference>
<dbReference type="InterPro" id="IPR033883">
    <property type="entry name" value="C2_III"/>
</dbReference>
<keyword evidence="2" id="KW-0645">Protease</keyword>
<evidence type="ECO:0000256" key="2">
    <source>
        <dbReference type="ARBA" id="ARBA00022670"/>
    </source>
</evidence>
<dbReference type="Ensembl" id="ENSCPVT00000028685.1">
    <property type="protein sequence ID" value="ENSCPVP00000023949.1"/>
    <property type="gene ID" value="ENSCPVG00000010478.2"/>
</dbReference>
<dbReference type="InterPro" id="IPR033884">
    <property type="entry name" value="C2_Calpain"/>
</dbReference>
<protein>
    <submittedName>
        <fullName evidence="6">Uncharacterized protein</fullName>
    </submittedName>
</protein>
<feature type="active site" evidence="5">
    <location>
        <position position="368"/>
    </location>
</feature>
<dbReference type="CDD" id="cd04046">
    <property type="entry name" value="C2_Calpain"/>
    <property type="match status" value="1"/>
</dbReference>
<dbReference type="Gene3D" id="2.60.40.150">
    <property type="entry name" value="C2 domain"/>
    <property type="match status" value="1"/>
</dbReference>
<dbReference type="Pfam" id="PF00648">
    <property type="entry name" value="Peptidase_C2"/>
    <property type="match status" value="1"/>
</dbReference>
<dbReference type="GO" id="GO:0004198">
    <property type="term" value="F:calcium-dependent cysteine-type endopeptidase activity"/>
    <property type="evidence" value="ECO:0007669"/>
    <property type="project" value="InterPro"/>
</dbReference>
<dbReference type="InterPro" id="IPR038765">
    <property type="entry name" value="Papain-like_cys_pep_sf"/>
</dbReference>
<dbReference type="InterPro" id="IPR000169">
    <property type="entry name" value="Pept_cys_AS"/>
</dbReference>
<dbReference type="PROSITE" id="PS50004">
    <property type="entry name" value="C2"/>
    <property type="match status" value="1"/>
</dbReference>
<evidence type="ECO:0000256" key="4">
    <source>
        <dbReference type="ARBA" id="ARBA00022807"/>
    </source>
</evidence>
<dbReference type="InterPro" id="IPR036213">
    <property type="entry name" value="Calpain_III_sf"/>
</dbReference>
<sequence length="728" mass="82816">SNSNLCPEGRGKELTHRTFPNRVSSNALTSLSLEAQIASLTSSKFQTILSDFLTSFRTSYMLSCSRPGCGISCGLSRAFMVCPILILSRQKMSSSVQLFRDQRYHELKGQCLQQGILFEDPEFPASDESLCYDSAAKGKVEWKRPKDLCEDPHLLVDGMSSHDFHQGKLGNCWFVAACSCLALRKSLWQQVIPDYNEQEWDPKSPRRYAGIFRFRFWCFGEWTEVVVDDLLPTENGRLIYCHSNVRNEFWSALLEKAYAKLAGSYQALDGGCAAEALVDFTGAVAESINLEEGKYGEVISEQMKLFEDLMKVHKRGGFISCSISVTETALGLIVGHAYSVTAIRKLRLGESLLLSFKAEKLFVIRLRNPWGKKEWHGAWSDSSEEWKKVSDSERKNLGLTVENDGEFWMTFEDWCKNFTDVDICRTVNTSCFSLHKTWEKEMMYGAWAKHPEPLLNRSGGCFDNRETFLQNPQYLFDVKKAQDKVLVSLQQEDRRKYKKEGKGDNITIGFEIFKVEDNRRYRLHKLTVQERVATSPYSNTRSVFLRRTLQQGRYVLVPTTYIPGVPTKFILRLYTDVPSKLRELKADRPKMTCWSLLCGYPRRVTQIKVHSAEGLQKQDRSGGADPYVLIKCENQSQRSPVQHDTTSPVFNTQVIFYRKDIDSPVTIQVWNSNLLRDQLLGQAVLAASPGEPREQRRLKLRGRGGGEAAEVPGHISVTVLCSDDLGEL</sequence>
<dbReference type="PROSITE" id="PS00139">
    <property type="entry name" value="THIOL_PROTEASE_CYS"/>
    <property type="match status" value="1"/>
</dbReference>
<dbReference type="InterPro" id="IPR022682">
    <property type="entry name" value="Calpain_domain_III"/>
</dbReference>
<dbReference type="PANTHER" id="PTHR10183">
    <property type="entry name" value="CALPAIN"/>
    <property type="match status" value="1"/>
</dbReference>
<dbReference type="Pfam" id="PF00168">
    <property type="entry name" value="C2"/>
    <property type="match status" value="1"/>
</dbReference>
<dbReference type="PRINTS" id="PR00704">
    <property type="entry name" value="CALPAIN"/>
</dbReference>
<dbReference type="FunFam" id="2.60.120.380:FF:000003">
    <property type="entry name" value="Calpain 5"/>
    <property type="match status" value="1"/>
</dbReference>
<organism evidence="6 7">
    <name type="scientific">Geospiza parvula</name>
    <name type="common">Small tree-finch</name>
    <name type="synonym">Camarhynchus parvulus</name>
    <dbReference type="NCBI Taxonomy" id="87175"/>
    <lineage>
        <taxon>Eukaryota</taxon>
        <taxon>Metazoa</taxon>
        <taxon>Chordata</taxon>
        <taxon>Craniata</taxon>
        <taxon>Vertebrata</taxon>
        <taxon>Euteleostomi</taxon>
        <taxon>Archelosauria</taxon>
        <taxon>Archosauria</taxon>
        <taxon>Dinosauria</taxon>
        <taxon>Saurischia</taxon>
        <taxon>Theropoda</taxon>
        <taxon>Coelurosauria</taxon>
        <taxon>Aves</taxon>
        <taxon>Neognathae</taxon>
        <taxon>Neoaves</taxon>
        <taxon>Telluraves</taxon>
        <taxon>Australaves</taxon>
        <taxon>Passeriformes</taxon>
        <taxon>Thraupidae</taxon>
        <taxon>Camarhynchus</taxon>
    </lineage>
</organism>
<dbReference type="InterPro" id="IPR035892">
    <property type="entry name" value="C2_domain_sf"/>
</dbReference>
<dbReference type="CDD" id="cd00214">
    <property type="entry name" value="Calpain_III"/>
    <property type="match status" value="1"/>
</dbReference>